<dbReference type="Gene3D" id="3.30.40.10">
    <property type="entry name" value="Zinc/RING finger domain, C3HC4 (zinc finger)"/>
    <property type="match status" value="1"/>
</dbReference>
<dbReference type="GO" id="GO:0005737">
    <property type="term" value="C:cytoplasm"/>
    <property type="evidence" value="ECO:0007669"/>
    <property type="project" value="TreeGrafter"/>
</dbReference>
<evidence type="ECO:0000256" key="1">
    <source>
        <dbReference type="ARBA" id="ARBA00022723"/>
    </source>
</evidence>
<reference evidence="7" key="1">
    <citation type="journal article" date="2018" name="Nat. Microbiol.">
        <title>Leveraging single-cell genomics to expand the fungal tree of life.</title>
        <authorList>
            <person name="Ahrendt S.R."/>
            <person name="Quandt C.A."/>
            <person name="Ciobanu D."/>
            <person name="Clum A."/>
            <person name="Salamov A."/>
            <person name="Andreopoulos B."/>
            <person name="Cheng J.F."/>
            <person name="Woyke T."/>
            <person name="Pelin A."/>
            <person name="Henrissat B."/>
            <person name="Reynolds N.K."/>
            <person name="Benny G.L."/>
            <person name="Smith M.E."/>
            <person name="James T.Y."/>
            <person name="Grigoriev I.V."/>
        </authorList>
    </citation>
    <scope>NUCLEOTIDE SEQUENCE [LARGE SCALE GENOMIC DNA]</scope>
</reference>
<evidence type="ECO:0000256" key="3">
    <source>
        <dbReference type="ARBA" id="ARBA00022833"/>
    </source>
</evidence>
<proteinExistence type="predicted"/>
<dbReference type="Pfam" id="PF13639">
    <property type="entry name" value="zf-RING_2"/>
    <property type="match status" value="1"/>
</dbReference>
<dbReference type="GO" id="GO:0016567">
    <property type="term" value="P:protein ubiquitination"/>
    <property type="evidence" value="ECO:0007669"/>
    <property type="project" value="TreeGrafter"/>
</dbReference>
<evidence type="ECO:0000256" key="4">
    <source>
        <dbReference type="SAM" id="MobiDB-lite"/>
    </source>
</evidence>
<protein>
    <recommendedName>
        <fullName evidence="5">RING-type domain-containing protein</fullName>
    </recommendedName>
</protein>
<keyword evidence="7" id="KW-1185">Reference proteome</keyword>
<dbReference type="GO" id="GO:0008270">
    <property type="term" value="F:zinc ion binding"/>
    <property type="evidence" value="ECO:0007669"/>
    <property type="project" value="UniProtKB-KW"/>
</dbReference>
<dbReference type="EMBL" id="KZ987777">
    <property type="protein sequence ID" value="RKP14904.1"/>
    <property type="molecule type" value="Genomic_DNA"/>
</dbReference>
<dbReference type="Proteomes" id="UP000267251">
    <property type="component" value="Unassembled WGS sequence"/>
</dbReference>
<organism evidence="6 7">
    <name type="scientific">Piptocephalis cylindrospora</name>
    <dbReference type="NCBI Taxonomy" id="1907219"/>
    <lineage>
        <taxon>Eukaryota</taxon>
        <taxon>Fungi</taxon>
        <taxon>Fungi incertae sedis</taxon>
        <taxon>Zoopagomycota</taxon>
        <taxon>Zoopagomycotina</taxon>
        <taxon>Zoopagomycetes</taxon>
        <taxon>Zoopagales</taxon>
        <taxon>Piptocephalidaceae</taxon>
        <taxon>Piptocephalis</taxon>
    </lineage>
</organism>
<dbReference type="AlphaFoldDB" id="A0A4P9Y807"/>
<dbReference type="InterPro" id="IPR001841">
    <property type="entry name" value="Znf_RING"/>
</dbReference>
<sequence>MASYFDDHGLEDPTKRRSKPSSSAIHPSVEHLFTSRNPSPMPSQGLAPQQQEQAAALASMFTALRQGRQGEAEANEETWFQNILAQLFEEAQGTGKAGPPPASKDFIASLAPLSTDQLDAEEACPVCTDDLRREDAGPIVRLPCYHTFDRACVVPWLEL</sequence>
<keyword evidence="1" id="KW-0479">Metal-binding</keyword>
<feature type="region of interest" description="Disordered" evidence="4">
    <location>
        <begin position="1"/>
        <end position="58"/>
    </location>
</feature>
<dbReference type="GO" id="GO:0061630">
    <property type="term" value="F:ubiquitin protein ligase activity"/>
    <property type="evidence" value="ECO:0007669"/>
    <property type="project" value="TreeGrafter"/>
</dbReference>
<feature type="compositionally biased region" description="Basic and acidic residues" evidence="4">
    <location>
        <begin position="1"/>
        <end position="15"/>
    </location>
</feature>
<dbReference type="InterPro" id="IPR013083">
    <property type="entry name" value="Znf_RING/FYVE/PHD"/>
</dbReference>
<feature type="compositionally biased region" description="Low complexity" evidence="4">
    <location>
        <begin position="44"/>
        <end position="58"/>
    </location>
</feature>
<feature type="non-terminal residue" evidence="6">
    <location>
        <position position="159"/>
    </location>
</feature>
<evidence type="ECO:0000259" key="5">
    <source>
        <dbReference type="Pfam" id="PF13639"/>
    </source>
</evidence>
<dbReference type="SUPFAM" id="SSF57850">
    <property type="entry name" value="RING/U-box"/>
    <property type="match status" value="1"/>
</dbReference>
<gene>
    <name evidence="6" type="ORF">BJ684DRAFT_14793</name>
</gene>
<evidence type="ECO:0000313" key="6">
    <source>
        <dbReference type="EMBL" id="RKP14904.1"/>
    </source>
</evidence>
<feature type="domain" description="RING-type" evidence="5">
    <location>
        <begin position="123"/>
        <end position="158"/>
    </location>
</feature>
<evidence type="ECO:0000313" key="7">
    <source>
        <dbReference type="Proteomes" id="UP000267251"/>
    </source>
</evidence>
<evidence type="ECO:0000256" key="2">
    <source>
        <dbReference type="ARBA" id="ARBA00022771"/>
    </source>
</evidence>
<keyword evidence="2" id="KW-0863">Zinc-finger</keyword>
<name>A0A4P9Y807_9FUNG</name>
<dbReference type="OrthoDB" id="8062037at2759"/>
<dbReference type="PANTHER" id="PTHR15710">
    <property type="entry name" value="E3 UBIQUITIN-PROTEIN LIGASE PRAJA"/>
    <property type="match status" value="1"/>
</dbReference>
<dbReference type="PANTHER" id="PTHR15710:SF243">
    <property type="entry name" value="E3 UBIQUITIN-PROTEIN LIGASE PRAJA-2 ISOFORM X1"/>
    <property type="match status" value="1"/>
</dbReference>
<keyword evidence="3" id="KW-0862">Zinc</keyword>
<accession>A0A4P9Y807</accession>